<feature type="transmembrane region" description="Helical" evidence="7">
    <location>
        <begin position="153"/>
        <end position="176"/>
    </location>
</feature>
<dbReference type="KEGG" id="bpg:Bathy10g03850"/>
<protein>
    <submittedName>
        <fullName evidence="8">Uncharacterized protein</fullName>
    </submittedName>
</protein>
<dbReference type="Pfam" id="PF07856">
    <property type="entry name" value="Orai-1"/>
    <property type="match status" value="1"/>
</dbReference>
<evidence type="ECO:0000256" key="3">
    <source>
        <dbReference type="ARBA" id="ARBA00022692"/>
    </source>
</evidence>
<dbReference type="Gene3D" id="1.20.140.140">
    <property type="entry name" value="Calcium release-activated calcium channel protein Orai"/>
    <property type="match status" value="1"/>
</dbReference>
<comment type="similarity">
    <text evidence="2">Belongs to the Orai family.</text>
</comment>
<organism evidence="8 9">
    <name type="scientific">Bathycoccus prasinos</name>
    <dbReference type="NCBI Taxonomy" id="41875"/>
    <lineage>
        <taxon>Eukaryota</taxon>
        <taxon>Viridiplantae</taxon>
        <taxon>Chlorophyta</taxon>
        <taxon>Mamiellophyceae</taxon>
        <taxon>Mamiellales</taxon>
        <taxon>Bathycoccaceae</taxon>
        <taxon>Bathycoccus</taxon>
    </lineage>
</organism>
<dbReference type="PANTHER" id="PTHR31501:SF7">
    <property type="entry name" value="CALCIUM RELEASE-ACTIVATED CALCIUM CHANNEL PROTEIN 1"/>
    <property type="match status" value="1"/>
</dbReference>
<feature type="compositionally biased region" description="Acidic residues" evidence="6">
    <location>
        <begin position="332"/>
        <end position="366"/>
    </location>
</feature>
<dbReference type="InterPro" id="IPR012446">
    <property type="entry name" value="CRAC_channel"/>
</dbReference>
<keyword evidence="3 7" id="KW-0812">Transmembrane</keyword>
<keyword evidence="4 7" id="KW-1133">Transmembrane helix</keyword>
<evidence type="ECO:0000313" key="9">
    <source>
        <dbReference type="Proteomes" id="UP000198341"/>
    </source>
</evidence>
<evidence type="ECO:0000256" key="5">
    <source>
        <dbReference type="ARBA" id="ARBA00023136"/>
    </source>
</evidence>
<dbReference type="GeneID" id="19013460"/>
<gene>
    <name evidence="8" type="ordered locus">Bathy10g03850</name>
</gene>
<evidence type="ECO:0000256" key="6">
    <source>
        <dbReference type="SAM" id="MobiDB-lite"/>
    </source>
</evidence>
<feature type="region of interest" description="Disordered" evidence="6">
    <location>
        <begin position="319"/>
        <end position="384"/>
    </location>
</feature>
<dbReference type="eggNOG" id="ENOG502S00K">
    <property type="taxonomic scope" value="Eukaryota"/>
</dbReference>
<dbReference type="InterPro" id="IPR038350">
    <property type="entry name" value="Orai_sf"/>
</dbReference>
<feature type="transmembrane region" description="Helical" evidence="7">
    <location>
        <begin position="115"/>
        <end position="133"/>
    </location>
</feature>
<evidence type="ECO:0000256" key="2">
    <source>
        <dbReference type="ARBA" id="ARBA00008062"/>
    </source>
</evidence>
<dbReference type="AlphaFoldDB" id="K8F8R3"/>
<evidence type="ECO:0000256" key="1">
    <source>
        <dbReference type="ARBA" id="ARBA00004141"/>
    </source>
</evidence>
<sequence length="384" mass="44264">MEASSSSNAGGGGGANNIHLGQTSDIATAFLTALDTSLSKKWREEDRMWRKQDVSYRKEEREYRIVEQLYREQQVNWRKSDVKQRTLENARCVWNRYVEKNRRDVEEKSEQLKSISNLSALIAGFAVVSLVELNFTNDFEKMPSHVSEWLICAYAASTALVVGLMLNAMVLCTFILSSILKRGKSYVSEDEEAEFLFRCRRFANHFKPGDYPPQPKRTFERHWENRCESSWKKAFYMFTLGVPIFLANLACCAWLKFSYSKVTNGVVSGIVFLSACVWAKTNKDWGWEIARGSDSARTSINGGIRKNLKRGADVGGKINGLPFDWHARPKEEDDEEEDEEEEEEEEEIEEHDDKDEKSDDDDVNDVYDEKDQRVFVPIHPDEKE</sequence>
<dbReference type="GO" id="GO:0016020">
    <property type="term" value="C:membrane"/>
    <property type="evidence" value="ECO:0007669"/>
    <property type="project" value="UniProtKB-SubCell"/>
</dbReference>
<accession>K8F8R3</accession>
<evidence type="ECO:0000256" key="7">
    <source>
        <dbReference type="SAM" id="Phobius"/>
    </source>
</evidence>
<feature type="compositionally biased region" description="Basic and acidic residues" evidence="6">
    <location>
        <begin position="367"/>
        <end position="384"/>
    </location>
</feature>
<dbReference type="STRING" id="41875.K8F8R3"/>
<proteinExistence type="inferred from homology"/>
<evidence type="ECO:0000313" key="8">
    <source>
        <dbReference type="EMBL" id="CCO17983.1"/>
    </source>
</evidence>
<keyword evidence="5 7" id="KW-0472">Membrane</keyword>
<name>K8F8R3_9CHLO</name>
<dbReference type="Proteomes" id="UP000198341">
    <property type="component" value="Chromosome 10"/>
</dbReference>
<dbReference type="OrthoDB" id="61124at2759"/>
<feature type="transmembrane region" description="Helical" evidence="7">
    <location>
        <begin position="234"/>
        <end position="256"/>
    </location>
</feature>
<dbReference type="EMBL" id="FO082269">
    <property type="protein sequence ID" value="CCO17983.1"/>
    <property type="molecule type" value="Genomic_DNA"/>
</dbReference>
<dbReference type="RefSeq" id="XP_007510450.1">
    <property type="nucleotide sequence ID" value="XM_007510388.1"/>
</dbReference>
<reference evidence="8 9" key="1">
    <citation type="submission" date="2011-10" db="EMBL/GenBank/DDBJ databases">
        <authorList>
            <person name="Genoscope - CEA"/>
        </authorList>
    </citation>
    <scope>NUCLEOTIDE SEQUENCE [LARGE SCALE GENOMIC DNA]</scope>
    <source>
        <strain evidence="8 9">RCC 1105</strain>
    </source>
</reference>
<comment type="subcellular location">
    <subcellularLocation>
        <location evidence="1">Membrane</location>
        <topology evidence="1">Multi-pass membrane protein</topology>
    </subcellularLocation>
</comment>
<keyword evidence="9" id="KW-1185">Reference proteome</keyword>
<evidence type="ECO:0000256" key="4">
    <source>
        <dbReference type="ARBA" id="ARBA00022989"/>
    </source>
</evidence>
<feature type="transmembrane region" description="Helical" evidence="7">
    <location>
        <begin position="262"/>
        <end position="279"/>
    </location>
</feature>
<dbReference type="PANTHER" id="PTHR31501">
    <property type="entry name" value="CALCIUM RELEASE-ACTIVATED CALCIUM CHANNEL PROTEIN 1"/>
    <property type="match status" value="1"/>
</dbReference>